<proteinExistence type="predicted"/>
<sequence length="67" mass="7424">MVIIIAHCWQSPGTIDEGTFSYSIFLEEVEEESSTDLDKSVMVISCKSASLVGTPRVLLRGPLFFEL</sequence>
<name>A0A2D3I6M6_9VIRU</name>
<reference evidence="1" key="1">
    <citation type="journal article" date="2018" name="Aquaculture">
        <title>Complete genome sequence of a white spot syndrome virus associated with a disease incursion in Australia.</title>
        <authorList>
            <person name="Oakey J."/>
            <person name="Smith C.S."/>
        </authorList>
    </citation>
    <scope>NUCLEOTIDE SEQUENCE [LARGE SCALE GENOMIC DNA]</scope>
    <source>
        <strain evidence="1">WSSV-AU</strain>
    </source>
</reference>
<dbReference type="EMBL" id="MF768985">
    <property type="protein sequence ID" value="ATU84056.1"/>
    <property type="molecule type" value="Genomic_DNA"/>
</dbReference>
<protein>
    <submittedName>
        <fullName evidence="1">ORF937</fullName>
    </submittedName>
</protein>
<accession>A0A2D3I6M6</accession>
<organism evidence="1">
    <name type="scientific">White spot syndrome virus</name>
    <dbReference type="NCBI Taxonomy" id="342409"/>
    <lineage>
        <taxon>Viruses</taxon>
        <taxon>Viruses incertae sedis</taxon>
        <taxon>Naldaviricetes</taxon>
        <taxon>Nimaviridae</taxon>
        <taxon>Whispovirus</taxon>
    </lineage>
</organism>
<evidence type="ECO:0000313" key="1">
    <source>
        <dbReference type="EMBL" id="ATU84056.1"/>
    </source>
</evidence>
<dbReference type="Proteomes" id="UP000267516">
    <property type="component" value="Segment"/>
</dbReference>